<dbReference type="STRING" id="414048.SAMN04489864_10439"/>
<gene>
    <name evidence="1" type="ORF">SAMN04489864_10439</name>
</gene>
<keyword evidence="2" id="KW-1185">Reference proteome</keyword>
<dbReference type="Proteomes" id="UP000199666">
    <property type="component" value="Unassembled WGS sequence"/>
</dbReference>
<dbReference type="Pfam" id="PF19781">
    <property type="entry name" value="DUF6266"/>
    <property type="match status" value="1"/>
</dbReference>
<evidence type="ECO:0000313" key="1">
    <source>
        <dbReference type="EMBL" id="SFH00441.1"/>
    </source>
</evidence>
<sequence length="212" mass="23379">MAKIKKGILGPLSGKLGPVIGGTWKTISYLRIAPPKSNKSKRTPAQIATQEKMRFINKFLVPFHPYITVGMKHEAESQTEISAAFSANYHESILGISPNLSVDFGKFIFSKGILPMVKDLAVTLADGFLHITWSFESVPKTSFDDQMIIVAYAHELEETDGFIGGVNRAAKKCALQLSEHFIGKAIDVYVSITSLDRKRIANNVYLGRYISG</sequence>
<proteinExistence type="predicted"/>
<dbReference type="AlphaFoldDB" id="A0A1I2WLG4"/>
<reference evidence="1 2" key="1">
    <citation type="submission" date="2016-10" db="EMBL/GenBank/DDBJ databases">
        <authorList>
            <person name="de Groot N.N."/>
        </authorList>
    </citation>
    <scope>NUCLEOTIDE SEQUENCE [LARGE SCALE GENOMIC DNA]</scope>
    <source>
        <strain evidence="1 2">DSM 18684</strain>
    </source>
</reference>
<organism evidence="1 2">
    <name type="scientific">Pedobacter insulae</name>
    <dbReference type="NCBI Taxonomy" id="414048"/>
    <lineage>
        <taxon>Bacteria</taxon>
        <taxon>Pseudomonadati</taxon>
        <taxon>Bacteroidota</taxon>
        <taxon>Sphingobacteriia</taxon>
        <taxon>Sphingobacteriales</taxon>
        <taxon>Sphingobacteriaceae</taxon>
        <taxon>Pedobacter</taxon>
    </lineage>
</organism>
<dbReference type="EMBL" id="FOPP01000004">
    <property type="protein sequence ID" value="SFH00441.1"/>
    <property type="molecule type" value="Genomic_DNA"/>
</dbReference>
<dbReference type="InterPro" id="IPR046233">
    <property type="entry name" value="DUF6266"/>
</dbReference>
<evidence type="ECO:0000313" key="2">
    <source>
        <dbReference type="Proteomes" id="UP000199666"/>
    </source>
</evidence>
<accession>A0A1I2WLG4</accession>
<dbReference type="OrthoDB" id="665435at2"/>
<name>A0A1I2WLG4_9SPHI</name>
<protein>
    <submittedName>
        <fullName evidence="1">Uncharacterized protein</fullName>
    </submittedName>
</protein>
<dbReference type="RefSeq" id="WP_090993010.1">
    <property type="nucleotide sequence ID" value="NZ_FOPP01000004.1"/>
</dbReference>